<keyword evidence="2 4" id="KW-0238">DNA-binding</keyword>
<evidence type="ECO:0000259" key="5">
    <source>
        <dbReference type="PROSITE" id="PS50977"/>
    </source>
</evidence>
<evidence type="ECO:0000313" key="6">
    <source>
        <dbReference type="EMBL" id="TMR09284.1"/>
    </source>
</evidence>
<dbReference type="InterPro" id="IPR050109">
    <property type="entry name" value="HTH-type_TetR-like_transc_reg"/>
</dbReference>
<dbReference type="GO" id="GO:0003700">
    <property type="term" value="F:DNA-binding transcription factor activity"/>
    <property type="evidence" value="ECO:0007669"/>
    <property type="project" value="TreeGrafter"/>
</dbReference>
<reference evidence="6 7" key="1">
    <citation type="submission" date="2019-05" db="EMBL/GenBank/DDBJ databases">
        <title>Draft genome sequence of Nonomuraea turkmeniaca DSM 43926.</title>
        <authorList>
            <person name="Saricaoglu S."/>
            <person name="Isik K."/>
        </authorList>
    </citation>
    <scope>NUCLEOTIDE SEQUENCE [LARGE SCALE GENOMIC DNA]</scope>
    <source>
        <strain evidence="6 7">DSM 43926</strain>
    </source>
</reference>
<evidence type="ECO:0000313" key="7">
    <source>
        <dbReference type="Proteomes" id="UP000309128"/>
    </source>
</evidence>
<dbReference type="PANTHER" id="PTHR30055:SF238">
    <property type="entry name" value="MYCOFACTOCIN BIOSYNTHESIS TRANSCRIPTIONAL REGULATOR MFTR-RELATED"/>
    <property type="match status" value="1"/>
</dbReference>
<feature type="domain" description="HTH tetR-type" evidence="5">
    <location>
        <begin position="28"/>
        <end position="88"/>
    </location>
</feature>
<accession>A0A5S4FJM7</accession>
<feature type="DNA-binding region" description="H-T-H motif" evidence="4">
    <location>
        <begin position="51"/>
        <end position="70"/>
    </location>
</feature>
<comment type="caution">
    <text evidence="6">The sequence shown here is derived from an EMBL/GenBank/DDBJ whole genome shotgun (WGS) entry which is preliminary data.</text>
</comment>
<protein>
    <submittedName>
        <fullName evidence="6">TetR/AcrR family transcriptional regulator</fullName>
    </submittedName>
</protein>
<evidence type="ECO:0000256" key="1">
    <source>
        <dbReference type="ARBA" id="ARBA00023015"/>
    </source>
</evidence>
<organism evidence="6 7">
    <name type="scientific">Nonomuraea turkmeniaca</name>
    <dbReference type="NCBI Taxonomy" id="103838"/>
    <lineage>
        <taxon>Bacteria</taxon>
        <taxon>Bacillati</taxon>
        <taxon>Actinomycetota</taxon>
        <taxon>Actinomycetes</taxon>
        <taxon>Streptosporangiales</taxon>
        <taxon>Streptosporangiaceae</taxon>
        <taxon>Nonomuraea</taxon>
    </lineage>
</organism>
<evidence type="ECO:0000256" key="3">
    <source>
        <dbReference type="ARBA" id="ARBA00023163"/>
    </source>
</evidence>
<proteinExistence type="predicted"/>
<dbReference type="OrthoDB" id="3786809at2"/>
<keyword evidence="1" id="KW-0805">Transcription regulation</keyword>
<dbReference type="GO" id="GO:0000976">
    <property type="term" value="F:transcription cis-regulatory region binding"/>
    <property type="evidence" value="ECO:0007669"/>
    <property type="project" value="TreeGrafter"/>
</dbReference>
<dbReference type="AlphaFoldDB" id="A0A5S4FJM7"/>
<dbReference type="Gene3D" id="1.10.357.10">
    <property type="entry name" value="Tetracycline Repressor, domain 2"/>
    <property type="match status" value="1"/>
</dbReference>
<keyword evidence="7" id="KW-1185">Reference proteome</keyword>
<dbReference type="InterPro" id="IPR009057">
    <property type="entry name" value="Homeodomain-like_sf"/>
</dbReference>
<dbReference type="SUPFAM" id="SSF46689">
    <property type="entry name" value="Homeodomain-like"/>
    <property type="match status" value="1"/>
</dbReference>
<dbReference type="Pfam" id="PF00440">
    <property type="entry name" value="TetR_N"/>
    <property type="match status" value="1"/>
</dbReference>
<gene>
    <name evidence="6" type="ORF">ETD86_44290</name>
</gene>
<dbReference type="EMBL" id="VCKY01000242">
    <property type="protein sequence ID" value="TMR09284.1"/>
    <property type="molecule type" value="Genomic_DNA"/>
</dbReference>
<keyword evidence="3" id="KW-0804">Transcription</keyword>
<dbReference type="InterPro" id="IPR001647">
    <property type="entry name" value="HTH_TetR"/>
</dbReference>
<name>A0A5S4FJM7_9ACTN</name>
<sequence length="216" mass="22598">MIGFGATMQPQHCGGVIAPARRGAAATAALHASMIDHAARLVRRDGADALTMRALAHEVGCSLGMLYKIFDSREALIFAVVDRQFQDLTTSLEEIVAQAGTGTVAENLGRFADVLLGPAAEVIKLAAGVPVQEGGFHDSALGSGFVDALPTTVTRYIAAEKRLDRIGARVDEHAIGFLVTGAVHNLLVSGEAYPRPSLSEVRELLGALAEILVDGS</sequence>
<dbReference type="PANTHER" id="PTHR30055">
    <property type="entry name" value="HTH-TYPE TRANSCRIPTIONAL REGULATOR RUTR"/>
    <property type="match status" value="1"/>
</dbReference>
<evidence type="ECO:0000256" key="2">
    <source>
        <dbReference type="ARBA" id="ARBA00023125"/>
    </source>
</evidence>
<dbReference type="Proteomes" id="UP000309128">
    <property type="component" value="Unassembled WGS sequence"/>
</dbReference>
<evidence type="ECO:0000256" key="4">
    <source>
        <dbReference type="PROSITE-ProRule" id="PRU00335"/>
    </source>
</evidence>
<dbReference type="PROSITE" id="PS50977">
    <property type="entry name" value="HTH_TETR_2"/>
    <property type="match status" value="1"/>
</dbReference>